<name>A0A2J6QQI5_9HELO</name>
<organism evidence="3 4">
    <name type="scientific">Hyaloscypha hepaticicola</name>
    <dbReference type="NCBI Taxonomy" id="2082293"/>
    <lineage>
        <taxon>Eukaryota</taxon>
        <taxon>Fungi</taxon>
        <taxon>Dikarya</taxon>
        <taxon>Ascomycota</taxon>
        <taxon>Pezizomycotina</taxon>
        <taxon>Leotiomycetes</taxon>
        <taxon>Helotiales</taxon>
        <taxon>Hyaloscyphaceae</taxon>
        <taxon>Hyaloscypha</taxon>
    </lineage>
</organism>
<evidence type="ECO:0000313" key="3">
    <source>
        <dbReference type="EMBL" id="PMD28525.1"/>
    </source>
</evidence>
<gene>
    <name evidence="3" type="ORF">NA56DRAFT_16673</name>
</gene>
<sequence>MLLLGLFGNISSFSIPPHPPALQITKTCIYKTIGRVSIPIDIYVPEANFHCPPLMLYIHGGGWTGGNRTDYSRPLFYHFLSLGFIVTSMDYRLLPETKIEGQMEDVRDVEGWLRKNLAREVKEYFCEIQSDKIIVAGASAGAHLALLTPKLWTIQPTAILSLYGPTNMNGLPSLHSDRLSKLNLPPCTPELLNAGTYYDHPPTEFPVVHKPEDYKRPRTVMILTIFRKALLREYLLRGLVRGEDGKLRLPEQGSVTKEEIDEISPFALTKTINYPPTYQIMGANDDVFELSHAIKFHSALGPTSHRQAMILFDAGHAFDIWEDIGGEIHEKVIAPAAEWCARFAGVEARKEVGRWGGRGDIGRLGFLMER</sequence>
<protein>
    <submittedName>
        <fullName evidence="3">Alpha/beta-hydrolase</fullName>
    </submittedName>
</protein>
<dbReference type="EMBL" id="KZ613464">
    <property type="protein sequence ID" value="PMD28525.1"/>
    <property type="molecule type" value="Genomic_DNA"/>
</dbReference>
<feature type="domain" description="BD-FAE-like" evidence="2">
    <location>
        <begin position="40"/>
        <end position="148"/>
    </location>
</feature>
<proteinExistence type="predicted"/>
<dbReference type="GO" id="GO:0016787">
    <property type="term" value="F:hydrolase activity"/>
    <property type="evidence" value="ECO:0007669"/>
    <property type="project" value="UniProtKB-KW"/>
</dbReference>
<dbReference type="InterPro" id="IPR049492">
    <property type="entry name" value="BD-FAE-like_dom"/>
</dbReference>
<dbReference type="InterPro" id="IPR029058">
    <property type="entry name" value="AB_hydrolase_fold"/>
</dbReference>
<dbReference type="AlphaFoldDB" id="A0A2J6QQI5"/>
<dbReference type="Proteomes" id="UP000235672">
    <property type="component" value="Unassembled WGS sequence"/>
</dbReference>
<keyword evidence="4" id="KW-1185">Reference proteome</keyword>
<evidence type="ECO:0000256" key="1">
    <source>
        <dbReference type="ARBA" id="ARBA00022801"/>
    </source>
</evidence>
<keyword evidence="1 3" id="KW-0378">Hydrolase</keyword>
<dbReference type="InterPro" id="IPR050300">
    <property type="entry name" value="GDXG_lipolytic_enzyme"/>
</dbReference>
<dbReference type="Pfam" id="PF20434">
    <property type="entry name" value="BD-FAE"/>
    <property type="match status" value="1"/>
</dbReference>
<evidence type="ECO:0000313" key="4">
    <source>
        <dbReference type="Proteomes" id="UP000235672"/>
    </source>
</evidence>
<dbReference type="STRING" id="1745343.A0A2J6QQI5"/>
<dbReference type="Gene3D" id="3.40.50.1820">
    <property type="entry name" value="alpha/beta hydrolase"/>
    <property type="match status" value="1"/>
</dbReference>
<evidence type="ECO:0000259" key="2">
    <source>
        <dbReference type="Pfam" id="PF20434"/>
    </source>
</evidence>
<accession>A0A2J6QQI5</accession>
<dbReference type="OrthoDB" id="19653at2759"/>
<dbReference type="PANTHER" id="PTHR48081">
    <property type="entry name" value="AB HYDROLASE SUPERFAMILY PROTEIN C4A8.06C"/>
    <property type="match status" value="1"/>
</dbReference>
<dbReference type="SUPFAM" id="SSF53474">
    <property type="entry name" value="alpha/beta-Hydrolases"/>
    <property type="match status" value="1"/>
</dbReference>
<reference evidence="3 4" key="1">
    <citation type="submission" date="2016-05" db="EMBL/GenBank/DDBJ databases">
        <title>A degradative enzymes factory behind the ericoid mycorrhizal symbiosis.</title>
        <authorList>
            <consortium name="DOE Joint Genome Institute"/>
            <person name="Martino E."/>
            <person name="Morin E."/>
            <person name="Grelet G."/>
            <person name="Kuo A."/>
            <person name="Kohler A."/>
            <person name="Daghino S."/>
            <person name="Barry K."/>
            <person name="Choi C."/>
            <person name="Cichocki N."/>
            <person name="Clum A."/>
            <person name="Copeland A."/>
            <person name="Hainaut M."/>
            <person name="Haridas S."/>
            <person name="Labutti K."/>
            <person name="Lindquist E."/>
            <person name="Lipzen A."/>
            <person name="Khouja H.-R."/>
            <person name="Murat C."/>
            <person name="Ohm R."/>
            <person name="Olson A."/>
            <person name="Spatafora J."/>
            <person name="Veneault-Fourrey C."/>
            <person name="Henrissat B."/>
            <person name="Grigoriev I."/>
            <person name="Martin F."/>
            <person name="Perotto S."/>
        </authorList>
    </citation>
    <scope>NUCLEOTIDE SEQUENCE [LARGE SCALE GENOMIC DNA]</scope>
    <source>
        <strain evidence="3 4">UAMH 7357</strain>
    </source>
</reference>